<keyword evidence="3" id="KW-1185">Reference proteome</keyword>
<dbReference type="EMBL" id="JACEIK010000911">
    <property type="protein sequence ID" value="MCD7463739.1"/>
    <property type="molecule type" value="Genomic_DNA"/>
</dbReference>
<dbReference type="Proteomes" id="UP000823775">
    <property type="component" value="Unassembled WGS sequence"/>
</dbReference>
<reference evidence="2 3" key="1">
    <citation type="journal article" date="2021" name="BMC Genomics">
        <title>Datura genome reveals duplications of psychoactive alkaloid biosynthetic genes and high mutation rate following tissue culture.</title>
        <authorList>
            <person name="Rajewski A."/>
            <person name="Carter-House D."/>
            <person name="Stajich J."/>
            <person name="Litt A."/>
        </authorList>
    </citation>
    <scope>NUCLEOTIDE SEQUENCE [LARGE SCALE GENOMIC DNA]</scope>
    <source>
        <strain evidence="2">AR-01</strain>
    </source>
</reference>
<name>A0ABS8SXG0_DATST</name>
<evidence type="ECO:0000256" key="1">
    <source>
        <dbReference type="SAM" id="MobiDB-lite"/>
    </source>
</evidence>
<evidence type="ECO:0000313" key="3">
    <source>
        <dbReference type="Proteomes" id="UP000823775"/>
    </source>
</evidence>
<accession>A0ABS8SXG0</accession>
<proteinExistence type="predicted"/>
<gene>
    <name evidence="2" type="ORF">HAX54_051308</name>
</gene>
<organism evidence="2 3">
    <name type="scientific">Datura stramonium</name>
    <name type="common">Jimsonweed</name>
    <name type="synonym">Common thornapple</name>
    <dbReference type="NCBI Taxonomy" id="4076"/>
    <lineage>
        <taxon>Eukaryota</taxon>
        <taxon>Viridiplantae</taxon>
        <taxon>Streptophyta</taxon>
        <taxon>Embryophyta</taxon>
        <taxon>Tracheophyta</taxon>
        <taxon>Spermatophyta</taxon>
        <taxon>Magnoliopsida</taxon>
        <taxon>eudicotyledons</taxon>
        <taxon>Gunneridae</taxon>
        <taxon>Pentapetalae</taxon>
        <taxon>asterids</taxon>
        <taxon>lamiids</taxon>
        <taxon>Solanales</taxon>
        <taxon>Solanaceae</taxon>
        <taxon>Solanoideae</taxon>
        <taxon>Datureae</taxon>
        <taxon>Datura</taxon>
    </lineage>
</organism>
<evidence type="ECO:0000313" key="2">
    <source>
        <dbReference type="EMBL" id="MCD7463739.1"/>
    </source>
</evidence>
<protein>
    <submittedName>
        <fullName evidence="2">Uncharacterized protein</fullName>
    </submittedName>
</protein>
<comment type="caution">
    <text evidence="2">The sequence shown here is derived from an EMBL/GenBank/DDBJ whole genome shotgun (WGS) entry which is preliminary data.</text>
</comment>
<feature type="region of interest" description="Disordered" evidence="1">
    <location>
        <begin position="1"/>
        <end position="71"/>
    </location>
</feature>
<sequence length="126" mass="13619">MPVSGNEEPGVLARQSSNSSSGIPIKKRWYSMFQPPSPISAEPSFSNENESKTKYSGMGQGSTFNSTGKSKHFQKLSSRALTEKLASQEAVGMTNSDCCQKEVTAKQGKATVNLNFLPIQGMLNCH</sequence>